<dbReference type="KEGG" id="pye:A6J80_05600"/>
<dbReference type="EMBL" id="CP020442">
    <property type="protein sequence ID" value="ARC35927.1"/>
    <property type="molecule type" value="Genomic_DNA"/>
</dbReference>
<reference evidence="1" key="1">
    <citation type="submission" date="2017-12" db="EMBL/GenBank/DDBJ databases">
        <title>FDA dAtabase for Regulatory Grade micrObial Sequences (FDA-ARGOS): Supporting development and validation of Infectious Disease Dx tests.</title>
        <authorList>
            <person name="Campos J."/>
            <person name="Goldberg B."/>
            <person name="Tallon L."/>
            <person name="Sadzewicz L."/>
            <person name="Sengamalay N."/>
            <person name="Ott S."/>
            <person name="Godinez A."/>
            <person name="Nagaraj S."/>
            <person name="Vyas G."/>
            <person name="Aluvathingal J."/>
            <person name="Nadendla S."/>
            <person name="Geyer C."/>
            <person name="Nandy P."/>
            <person name="Hobson J."/>
            <person name="Sichtig H."/>
        </authorList>
    </citation>
    <scope>NUCLEOTIDE SEQUENCE</scope>
    <source>
        <strain evidence="1">FDAARGOS_252</strain>
    </source>
</reference>
<dbReference type="AlphaFoldDB" id="A0A1V0GPZ4"/>
<proteinExistence type="predicted"/>
<protein>
    <submittedName>
        <fullName evidence="1">Uncharacterized protein</fullName>
    </submittedName>
</protein>
<keyword evidence="2" id="KW-1185">Reference proteome</keyword>
<name>A0A1V0GPZ4_9RHOB</name>
<accession>A0A1V0GPZ4</accession>
<evidence type="ECO:0000313" key="2">
    <source>
        <dbReference type="Proteomes" id="UP000191257"/>
    </source>
</evidence>
<organism evidence="1 2">
    <name type="scientific">Paracoccus yeei</name>
    <dbReference type="NCBI Taxonomy" id="147645"/>
    <lineage>
        <taxon>Bacteria</taxon>
        <taxon>Pseudomonadati</taxon>
        <taxon>Pseudomonadota</taxon>
        <taxon>Alphaproteobacteria</taxon>
        <taxon>Rhodobacterales</taxon>
        <taxon>Paracoccaceae</taxon>
        <taxon>Paracoccus</taxon>
    </lineage>
</organism>
<evidence type="ECO:0000313" key="1">
    <source>
        <dbReference type="EMBL" id="ARC35927.1"/>
    </source>
</evidence>
<sequence>MCHSKGADNSMPDNNGAAQSRTIASGSAAWTTGTLYIYWVQGATTLSSTTNAATARGANNVILATYKGNLALNADYGKTVIDGPDIRARSLTGAHMITTENIITDQAQVGDATIRSAAIVELDAGKLIAGTTMSSSIRVDGRALAVLGGAQLLDTMVDDWIKVAGSGTMEMVGAGVEVTPGSRVLRAMENGQMHARSPHRVPFDPRKLYKVTYSIRRAGAIAGTKGNFMAGVLSMDGDGAGLGYSWFRIVDQATVPVNYTDYAIYIKGAEATPAGAGTIASPRSMTPDTRFMCPSMVFNQVSGTNDGDYRMLLSVVSIEVVNEDAAEIINGRETQIDPGKIKITGNTTLADWRATGDQTRIDGGWVAPNTITPEKVVVSARNLTLTSLQFQHNTPAVNWVRWGDGNTDNNAGQIRWVNDAGDTVTSQIRGGQVQFNAASGAVMYLYWRKGDNAVTLRNTYNLQIAFDQDNVILATYQGGKLLDADYGRTTIDGTSVTTGTLDARAVDIESFYNAGLSVFGGTLQSENFNLAAGTGWRITRQGHMNMPNAVIDTLKIADGAVSVQWAANAYSLTISLSYTARLIVFTSARIMGTFDTHNTEYQLWRKSGAAAETKIDSLLFSVDEYTNPYPNIKAIVAAAGTHTFRFDFVRSGSGAATIHNAPRLAIFGAYK</sequence>
<gene>
    <name evidence="1" type="ORF">A6J80_05600</name>
</gene>
<dbReference type="Proteomes" id="UP000191257">
    <property type="component" value="Chromosome"/>
</dbReference>
<dbReference type="STRING" id="147645.A6J80_05600"/>